<evidence type="ECO:0000313" key="9">
    <source>
        <dbReference type="EMBL" id="ACO47894.1"/>
    </source>
</evidence>
<dbReference type="UniPathway" id="UPA00242"/>
<evidence type="ECO:0000256" key="8">
    <source>
        <dbReference type="PIRSR" id="PIRSR005096-3"/>
    </source>
</evidence>
<dbReference type="InterPro" id="IPR011013">
    <property type="entry name" value="Gal_mutarotase_sf_dom"/>
</dbReference>
<dbReference type="PANTHER" id="PTHR10091:SF0">
    <property type="entry name" value="GALACTOSE MUTAROTASE"/>
    <property type="match status" value="1"/>
</dbReference>
<evidence type="ECO:0000256" key="3">
    <source>
        <dbReference type="ARBA" id="ARBA00023235"/>
    </source>
</evidence>
<feature type="active site" description="Proton donor" evidence="6">
    <location>
        <position position="197"/>
    </location>
</feature>
<comment type="pathway">
    <text evidence="1 5">Carbohydrate metabolism; hexose metabolism.</text>
</comment>
<dbReference type="PIRSF" id="PIRSF005096">
    <property type="entry name" value="GALM"/>
    <property type="match status" value="1"/>
</dbReference>
<dbReference type="InterPro" id="IPR014718">
    <property type="entry name" value="GH-type_carb-bd"/>
</dbReference>
<dbReference type="PANTHER" id="PTHR10091">
    <property type="entry name" value="ALDOSE-1-EPIMERASE"/>
    <property type="match status" value="1"/>
</dbReference>
<dbReference type="EC" id="5.1.3.3" evidence="5"/>
<keyword evidence="10" id="KW-1185">Reference proteome</keyword>
<feature type="binding site" evidence="7">
    <location>
        <position position="271"/>
    </location>
    <ligand>
        <name>beta-D-galactose</name>
        <dbReference type="ChEBI" id="CHEBI:27667"/>
    </ligand>
</feature>
<reference evidence="9 10" key="1">
    <citation type="journal article" date="2009" name="PLoS Genet.">
        <title>Alliance of proteomics and genomics to unravel the specificities of Sahara bacterium Deinococcus deserti.</title>
        <authorList>
            <person name="de Groot A."/>
            <person name="Dulermo R."/>
            <person name="Ortet P."/>
            <person name="Blanchard L."/>
            <person name="Guerin P."/>
            <person name="Fernandez B."/>
            <person name="Vacherie B."/>
            <person name="Dossat C."/>
            <person name="Jolivet E."/>
            <person name="Siguier P."/>
            <person name="Chandler M."/>
            <person name="Barakat M."/>
            <person name="Dedieu A."/>
            <person name="Barbe V."/>
            <person name="Heulin T."/>
            <person name="Sommer S."/>
            <person name="Achouak W."/>
            <person name="Armengaud J."/>
        </authorList>
    </citation>
    <scope>NUCLEOTIDE SEQUENCE [LARGE SCALE GENOMIC DNA]</scope>
    <source>
        <strain evidence="10">DSM 17065 / CIP 109153 / LMG 22923 / VCD115</strain>
        <plasmid evidence="10">pDeide2</plasmid>
    </source>
</reference>
<dbReference type="OrthoDB" id="9779408at2"/>
<sequence length="375" mass="41422">MTPNHAPGKHLSGPVGSISAESWGLSPEGREITLFTLRTPDQTEAAIMDYGGVLVRLLLPDRSGRLEDVVLGHDQAAPYFSRDQSPYFGALIGRYGNRIAQGRFTLDGETYSLGCNDGPNALHGGEGGFDHRHWHGEMRLADSGPALDLTYSSPAGEEGYPGRLDVRVTYTLGLPGQLEIAYHAQCDAPTIVNLTQHSYWNLAGNARRDILEHELQIEADAMTPVSEQLIPTGVVQPVEGTPFDFREWRRLGDVLREHGHEQQLRQAKGYDHNFVLREGPGMHLAAQLREPHSGRCLVVTTTEPGLQVYTGNYLDGIRGKGGQVYNQHWGICLETQHFPDSPNQPHFPSTVLRPGETYTSHTCYAFTFYDAEPLG</sequence>
<dbReference type="Proteomes" id="UP000002208">
    <property type="component" value="Plasmid 2"/>
</dbReference>
<name>C1D3A5_DEIDV</name>
<feature type="binding site" evidence="8">
    <location>
        <begin position="97"/>
        <end position="98"/>
    </location>
    <ligand>
        <name>beta-D-galactose</name>
        <dbReference type="ChEBI" id="CHEBI:27667"/>
    </ligand>
</feature>
<dbReference type="GO" id="GO:0004034">
    <property type="term" value="F:aldose 1-epimerase activity"/>
    <property type="evidence" value="ECO:0007669"/>
    <property type="project" value="UniProtKB-EC"/>
</dbReference>
<dbReference type="KEGG" id="ddr:Deide_2p02210"/>
<dbReference type="EMBL" id="CP001116">
    <property type="protein sequence ID" value="ACO47894.1"/>
    <property type="molecule type" value="Genomic_DNA"/>
</dbReference>
<keyword evidence="4 5" id="KW-0119">Carbohydrate metabolism</keyword>
<dbReference type="InterPro" id="IPR047215">
    <property type="entry name" value="Galactose_mutarotase-like"/>
</dbReference>
<evidence type="ECO:0000256" key="2">
    <source>
        <dbReference type="ARBA" id="ARBA00006206"/>
    </source>
</evidence>
<dbReference type="InterPro" id="IPR015443">
    <property type="entry name" value="Aldose_1-epimerase"/>
</dbReference>
<evidence type="ECO:0000313" key="10">
    <source>
        <dbReference type="Proteomes" id="UP000002208"/>
    </source>
</evidence>
<dbReference type="Gene3D" id="2.70.98.10">
    <property type="match status" value="1"/>
</dbReference>
<protein>
    <recommendedName>
        <fullName evidence="5">Aldose 1-epimerase</fullName>
        <ecNumber evidence="5">5.1.3.3</ecNumber>
    </recommendedName>
</protein>
<geneLocation type="plasmid" evidence="10">
    <name>pDeide2</name>
</geneLocation>
<evidence type="ECO:0000256" key="7">
    <source>
        <dbReference type="PIRSR" id="PIRSR005096-2"/>
    </source>
</evidence>
<dbReference type="RefSeq" id="WP_012695364.1">
    <property type="nucleotide sequence ID" value="NC_012529.1"/>
</dbReference>
<keyword evidence="9" id="KW-0614">Plasmid</keyword>
<dbReference type="GO" id="GO:0030246">
    <property type="term" value="F:carbohydrate binding"/>
    <property type="evidence" value="ECO:0007669"/>
    <property type="project" value="InterPro"/>
</dbReference>
<comment type="similarity">
    <text evidence="2 5">Belongs to the aldose epimerase family.</text>
</comment>
<dbReference type="Pfam" id="PF01263">
    <property type="entry name" value="Aldose_epim"/>
    <property type="match status" value="1"/>
</dbReference>
<proteinExistence type="inferred from homology"/>
<evidence type="ECO:0000256" key="1">
    <source>
        <dbReference type="ARBA" id="ARBA00005028"/>
    </source>
</evidence>
<keyword evidence="3 5" id="KW-0413">Isomerase</keyword>
<dbReference type="CDD" id="cd09019">
    <property type="entry name" value="galactose_mutarotase_like"/>
    <property type="match status" value="1"/>
</dbReference>
<evidence type="ECO:0000256" key="4">
    <source>
        <dbReference type="ARBA" id="ARBA00023277"/>
    </source>
</evidence>
<dbReference type="GO" id="GO:0033499">
    <property type="term" value="P:galactose catabolic process via UDP-galactose, Leloir pathway"/>
    <property type="evidence" value="ECO:0007669"/>
    <property type="project" value="TreeGrafter"/>
</dbReference>
<feature type="binding site" evidence="8">
    <location>
        <begin position="197"/>
        <end position="199"/>
    </location>
    <ligand>
        <name>beta-D-galactose</name>
        <dbReference type="ChEBI" id="CHEBI:27667"/>
    </ligand>
</feature>
<dbReference type="GO" id="GO:0005737">
    <property type="term" value="C:cytoplasm"/>
    <property type="evidence" value="ECO:0007669"/>
    <property type="project" value="TreeGrafter"/>
</dbReference>
<feature type="active site" description="Proton acceptor" evidence="6">
    <location>
        <position position="334"/>
    </location>
</feature>
<accession>C1D3A5</accession>
<dbReference type="NCBIfam" id="NF008277">
    <property type="entry name" value="PRK11055.1"/>
    <property type="match status" value="1"/>
</dbReference>
<dbReference type="AlphaFoldDB" id="C1D3A5"/>
<dbReference type="InterPro" id="IPR008183">
    <property type="entry name" value="Aldose_1/G6P_1-epimerase"/>
</dbReference>
<dbReference type="GO" id="GO:0006006">
    <property type="term" value="P:glucose metabolic process"/>
    <property type="evidence" value="ECO:0007669"/>
    <property type="project" value="TreeGrafter"/>
</dbReference>
<evidence type="ECO:0000256" key="5">
    <source>
        <dbReference type="PIRNR" id="PIRNR005096"/>
    </source>
</evidence>
<evidence type="ECO:0000256" key="6">
    <source>
        <dbReference type="PIRSR" id="PIRSR005096-1"/>
    </source>
</evidence>
<gene>
    <name evidence="9" type="primary">galM</name>
    <name evidence="9" type="ordered locus">Deide_2p02210</name>
</gene>
<organism evidence="9 10">
    <name type="scientific">Deinococcus deserti (strain DSM 17065 / CIP 109153 / LMG 22923 / VCD115)</name>
    <dbReference type="NCBI Taxonomy" id="546414"/>
    <lineage>
        <taxon>Bacteria</taxon>
        <taxon>Thermotogati</taxon>
        <taxon>Deinococcota</taxon>
        <taxon>Deinococci</taxon>
        <taxon>Deinococcales</taxon>
        <taxon>Deinococcaceae</taxon>
        <taxon>Deinococcus</taxon>
    </lineage>
</organism>
<dbReference type="SUPFAM" id="SSF74650">
    <property type="entry name" value="Galactose mutarotase-like"/>
    <property type="match status" value="1"/>
</dbReference>
<dbReference type="HOGENOM" id="CLU_031753_1_0_0"/>
<comment type="catalytic activity">
    <reaction evidence="5">
        <text>alpha-D-glucose = beta-D-glucose</text>
        <dbReference type="Rhea" id="RHEA:10264"/>
        <dbReference type="ChEBI" id="CHEBI:15903"/>
        <dbReference type="ChEBI" id="CHEBI:17925"/>
        <dbReference type="EC" id="5.1.3.3"/>
    </reaction>
</comment>